<evidence type="ECO:0000256" key="9">
    <source>
        <dbReference type="ARBA" id="ARBA00022840"/>
    </source>
</evidence>
<accession>A0A1G2C031</accession>
<comment type="subcellular location">
    <subcellularLocation>
        <location evidence="1">Cell membrane</location>
        <topology evidence="1">Multi-pass membrane protein</topology>
    </subcellularLocation>
</comment>
<evidence type="ECO:0000256" key="19">
    <source>
        <dbReference type="SAM" id="Phobius"/>
    </source>
</evidence>
<feature type="binding site" evidence="17">
    <location>
        <position position="23"/>
    </location>
    <ligand>
        <name>ATP</name>
        <dbReference type="ChEBI" id="CHEBI:30616"/>
    </ligand>
</feature>
<reference evidence="20 21" key="1">
    <citation type="journal article" date="2016" name="Nat. Commun.">
        <title>Thousands of microbial genomes shed light on interconnected biogeochemical processes in an aquifer system.</title>
        <authorList>
            <person name="Anantharaman K."/>
            <person name="Brown C.T."/>
            <person name="Hug L.A."/>
            <person name="Sharon I."/>
            <person name="Castelle C.J."/>
            <person name="Probst A.J."/>
            <person name="Thomas B.C."/>
            <person name="Singh A."/>
            <person name="Wilkins M.J."/>
            <person name="Karaoz U."/>
            <person name="Brodie E.L."/>
            <person name="Williams K.H."/>
            <person name="Hubbard S.S."/>
            <person name="Banfield J.F."/>
        </authorList>
    </citation>
    <scope>NUCLEOTIDE SEQUENCE [LARGE SCALE GENOMIC DNA]</scope>
</reference>
<dbReference type="PANTHER" id="PTHR34299">
    <property type="entry name" value="DIACYLGLYCEROL KINASE"/>
    <property type="match status" value="1"/>
</dbReference>
<evidence type="ECO:0000256" key="7">
    <source>
        <dbReference type="ARBA" id="ARBA00022741"/>
    </source>
</evidence>
<keyword evidence="7 17" id="KW-0547">Nucleotide-binding</keyword>
<keyword evidence="12 19" id="KW-0472">Membrane</keyword>
<feature type="binding site" evidence="17">
    <location>
        <begin position="89"/>
        <end position="90"/>
    </location>
    <ligand>
        <name>ATP</name>
        <dbReference type="ChEBI" id="CHEBI:30616"/>
    </ligand>
</feature>
<gene>
    <name evidence="20" type="ORF">A2406_01565</name>
</gene>
<dbReference type="CDD" id="cd14265">
    <property type="entry name" value="UDPK_IM_like"/>
    <property type="match status" value="1"/>
</dbReference>
<evidence type="ECO:0000256" key="3">
    <source>
        <dbReference type="ARBA" id="ARBA00022475"/>
    </source>
</evidence>
<evidence type="ECO:0000256" key="15">
    <source>
        <dbReference type="PIRSR" id="PIRSR600829-1"/>
    </source>
</evidence>
<dbReference type="GO" id="GO:0016301">
    <property type="term" value="F:kinase activity"/>
    <property type="evidence" value="ECO:0007669"/>
    <property type="project" value="UniProtKB-KW"/>
</dbReference>
<keyword evidence="6 19" id="KW-0812">Transmembrane</keyword>
<comment type="caution">
    <text evidence="20">The sequence shown here is derived from an EMBL/GenBank/DDBJ whole genome shotgun (WGS) entry which is preliminary data.</text>
</comment>
<dbReference type="GO" id="GO:0008654">
    <property type="term" value="P:phospholipid biosynthetic process"/>
    <property type="evidence" value="ECO:0007669"/>
    <property type="project" value="UniProtKB-KW"/>
</dbReference>
<dbReference type="Proteomes" id="UP000177626">
    <property type="component" value="Unassembled WGS sequence"/>
</dbReference>
<keyword evidence="3" id="KW-1003">Cell membrane</keyword>
<evidence type="ECO:0000256" key="10">
    <source>
        <dbReference type="ARBA" id="ARBA00022989"/>
    </source>
</evidence>
<feature type="active site" description="Proton acceptor" evidence="15">
    <location>
        <position position="64"/>
    </location>
</feature>
<evidence type="ECO:0000256" key="11">
    <source>
        <dbReference type="ARBA" id="ARBA00023098"/>
    </source>
</evidence>
<feature type="transmembrane region" description="Helical" evidence="19">
    <location>
        <begin position="48"/>
        <end position="70"/>
    </location>
</feature>
<keyword evidence="13" id="KW-0594">Phospholipid biosynthesis</keyword>
<dbReference type="EMBL" id="MHKQ01000011">
    <property type="protein sequence ID" value="OGY94149.1"/>
    <property type="molecule type" value="Genomic_DNA"/>
</dbReference>
<evidence type="ECO:0000256" key="2">
    <source>
        <dbReference type="ARBA" id="ARBA00005967"/>
    </source>
</evidence>
<feature type="transmembrane region" description="Helical" evidence="19">
    <location>
        <begin position="26"/>
        <end position="42"/>
    </location>
</feature>
<evidence type="ECO:0000256" key="8">
    <source>
        <dbReference type="ARBA" id="ARBA00022777"/>
    </source>
</evidence>
<comment type="similarity">
    <text evidence="2">Belongs to the bacterial diacylglycerol kinase family.</text>
</comment>
<feature type="binding site" evidence="18">
    <location>
        <position position="23"/>
    </location>
    <ligand>
        <name>a divalent metal cation</name>
        <dbReference type="ChEBI" id="CHEBI:60240"/>
    </ligand>
</feature>
<evidence type="ECO:0000313" key="21">
    <source>
        <dbReference type="Proteomes" id="UP000177626"/>
    </source>
</evidence>
<dbReference type="GO" id="GO:0005524">
    <property type="term" value="F:ATP binding"/>
    <property type="evidence" value="ECO:0007669"/>
    <property type="project" value="UniProtKB-KW"/>
</dbReference>
<evidence type="ECO:0000256" key="6">
    <source>
        <dbReference type="ARBA" id="ARBA00022692"/>
    </source>
</evidence>
<protein>
    <recommendedName>
        <fullName evidence="22">Diacylglycerol kinase</fullName>
    </recommendedName>
</protein>
<keyword evidence="5" id="KW-0808">Transferase</keyword>
<proteinExistence type="inferred from homology"/>
<feature type="binding site" evidence="17">
    <location>
        <position position="71"/>
    </location>
    <ligand>
        <name>ATP</name>
        <dbReference type="ChEBI" id="CHEBI:30616"/>
    </ligand>
</feature>
<evidence type="ECO:0000256" key="13">
    <source>
        <dbReference type="ARBA" id="ARBA00023209"/>
    </source>
</evidence>
<evidence type="ECO:0000256" key="17">
    <source>
        <dbReference type="PIRSR" id="PIRSR600829-3"/>
    </source>
</evidence>
<evidence type="ECO:0000256" key="14">
    <source>
        <dbReference type="ARBA" id="ARBA00023264"/>
    </source>
</evidence>
<dbReference type="Pfam" id="PF01219">
    <property type="entry name" value="DAGK_prokar"/>
    <property type="match status" value="1"/>
</dbReference>
<organism evidence="20 21">
    <name type="scientific">Candidatus Komeilibacteria bacterium RIFOXYC1_FULL_37_11</name>
    <dbReference type="NCBI Taxonomy" id="1798555"/>
    <lineage>
        <taxon>Bacteria</taxon>
        <taxon>Candidatus Komeiliibacteriota</taxon>
    </lineage>
</organism>
<keyword evidence="11" id="KW-0443">Lipid metabolism</keyword>
<dbReference type="PANTHER" id="PTHR34299:SF1">
    <property type="entry name" value="DIACYLGLYCEROL KINASE"/>
    <property type="match status" value="1"/>
</dbReference>
<dbReference type="GO" id="GO:0046872">
    <property type="term" value="F:metal ion binding"/>
    <property type="evidence" value="ECO:0007669"/>
    <property type="project" value="UniProtKB-KW"/>
</dbReference>
<keyword evidence="4" id="KW-0444">Lipid biosynthesis</keyword>
<evidence type="ECO:0000256" key="4">
    <source>
        <dbReference type="ARBA" id="ARBA00022516"/>
    </source>
</evidence>
<dbReference type="AlphaFoldDB" id="A0A1G2C031"/>
<keyword evidence="14" id="KW-1208">Phospholipid metabolism</keyword>
<keyword evidence="8" id="KW-0418">Kinase</keyword>
<keyword evidence="18" id="KW-0479">Metal-binding</keyword>
<keyword evidence="9 17" id="KW-0067">ATP-binding</keyword>
<comment type="cofactor">
    <cofactor evidence="18">
        <name>Mg(2+)</name>
        <dbReference type="ChEBI" id="CHEBI:18420"/>
    </cofactor>
    <text evidence="18">Mn(2+), Zn(2+), Cd(2+) and Co(2+) support activity to lesser extents.</text>
</comment>
<evidence type="ECO:0000256" key="1">
    <source>
        <dbReference type="ARBA" id="ARBA00004651"/>
    </source>
</evidence>
<feature type="transmembrane region" description="Helical" evidence="19">
    <location>
        <begin position="91"/>
        <end position="112"/>
    </location>
</feature>
<evidence type="ECO:0000256" key="16">
    <source>
        <dbReference type="PIRSR" id="PIRSR600829-2"/>
    </source>
</evidence>
<dbReference type="GO" id="GO:0005886">
    <property type="term" value="C:plasma membrane"/>
    <property type="evidence" value="ECO:0007669"/>
    <property type="project" value="UniProtKB-SubCell"/>
</dbReference>
<dbReference type="Gene3D" id="1.10.287.3610">
    <property type="match status" value="1"/>
</dbReference>
<dbReference type="InterPro" id="IPR036945">
    <property type="entry name" value="DAGK_sf"/>
</dbReference>
<evidence type="ECO:0008006" key="22">
    <source>
        <dbReference type="Google" id="ProtNLM"/>
    </source>
</evidence>
<keyword evidence="18" id="KW-0460">Magnesium</keyword>
<feature type="binding site" evidence="18">
    <location>
        <position position="71"/>
    </location>
    <ligand>
        <name>a divalent metal cation</name>
        <dbReference type="ChEBI" id="CHEBI:60240"/>
    </ligand>
</feature>
<sequence length="113" mass="13315">MNWNFYRNFRFAFRGLKNVFYTEKTFRLHTLIALLVIAYSWYQGLEKIYWVVVLMIIALVMSLEIFNSAIERLVDMLAPRTHNFAKEIKDLLAAMVLLVSLFAAAIGFIVFLW</sequence>
<dbReference type="InterPro" id="IPR033717">
    <property type="entry name" value="UDPK"/>
</dbReference>
<name>A0A1G2C031_9BACT</name>
<evidence type="ECO:0000313" key="20">
    <source>
        <dbReference type="EMBL" id="OGY94149.1"/>
    </source>
</evidence>
<dbReference type="InterPro" id="IPR000829">
    <property type="entry name" value="DAGK"/>
</dbReference>
<evidence type="ECO:0000256" key="18">
    <source>
        <dbReference type="PIRSR" id="PIRSR600829-4"/>
    </source>
</evidence>
<keyword evidence="10 19" id="KW-1133">Transmembrane helix</keyword>
<evidence type="ECO:0000256" key="12">
    <source>
        <dbReference type="ARBA" id="ARBA00023136"/>
    </source>
</evidence>
<evidence type="ECO:0000256" key="5">
    <source>
        <dbReference type="ARBA" id="ARBA00022679"/>
    </source>
</evidence>
<feature type="binding site" evidence="16">
    <location>
        <position position="64"/>
    </location>
    <ligand>
        <name>substrate</name>
    </ligand>
</feature>